<gene>
    <name evidence="2" type="ORF">GC093_07035</name>
</gene>
<name>A0A972GMY8_9BACL</name>
<reference evidence="2" key="1">
    <citation type="submission" date="2019-10" db="EMBL/GenBank/DDBJ databases">
        <title>Description of Paenibacillus glebae sp. nov.</title>
        <authorList>
            <person name="Carlier A."/>
            <person name="Qi S."/>
        </authorList>
    </citation>
    <scope>NUCLEOTIDE SEQUENCE</scope>
    <source>
        <strain evidence="2">LMG 31456</strain>
    </source>
</reference>
<protein>
    <submittedName>
        <fullName evidence="2">SprT family protein</fullName>
    </submittedName>
</protein>
<keyword evidence="3" id="KW-1185">Reference proteome</keyword>
<evidence type="ECO:0000313" key="3">
    <source>
        <dbReference type="Proteomes" id="UP000641588"/>
    </source>
</evidence>
<dbReference type="Proteomes" id="UP000641588">
    <property type="component" value="Unassembled WGS sequence"/>
</dbReference>
<dbReference type="NCBIfam" id="NF003339">
    <property type="entry name" value="PRK04351.1"/>
    <property type="match status" value="1"/>
</dbReference>
<organism evidence="2 3">
    <name type="scientific">Paenibacillus foliorum</name>
    <dbReference type="NCBI Taxonomy" id="2654974"/>
    <lineage>
        <taxon>Bacteria</taxon>
        <taxon>Bacillati</taxon>
        <taxon>Bacillota</taxon>
        <taxon>Bacilli</taxon>
        <taxon>Bacillales</taxon>
        <taxon>Paenibacillaceae</taxon>
        <taxon>Paenibacillus</taxon>
    </lineage>
</organism>
<comment type="caution">
    <text evidence="2">The sequence shown here is derived from an EMBL/GenBank/DDBJ whole genome shotgun (WGS) entry which is preliminary data.</text>
</comment>
<sequence>MEDEQLQQWIERVSITSFGRPFLHQARFNRRLTSTGGRYFTKSHDIEISWQQYEQFGADDVEKIIKHELCHYHLHILKRGYQHRDAEFKSLLQQVGGTRFCKSLPTAKRREPYRYKLVCTSCPTEYLRKRKMDPRKYACGNCRGKLKLLKLDLQEHS</sequence>
<dbReference type="EMBL" id="WHOD01000027">
    <property type="protein sequence ID" value="NOU92990.1"/>
    <property type="molecule type" value="Genomic_DNA"/>
</dbReference>
<dbReference type="AlphaFoldDB" id="A0A972GMY8"/>
<dbReference type="InterPro" id="IPR006640">
    <property type="entry name" value="SprT-like_domain"/>
</dbReference>
<proteinExistence type="predicted"/>
<dbReference type="Pfam" id="PF17283">
    <property type="entry name" value="Zn_ribbon_SprT"/>
    <property type="match status" value="1"/>
</dbReference>
<evidence type="ECO:0000313" key="2">
    <source>
        <dbReference type="EMBL" id="NOU92990.1"/>
    </source>
</evidence>
<dbReference type="SMART" id="SM00731">
    <property type="entry name" value="SprT"/>
    <property type="match status" value="1"/>
</dbReference>
<dbReference type="Pfam" id="PF10263">
    <property type="entry name" value="SprT-like"/>
    <property type="match status" value="1"/>
</dbReference>
<dbReference type="GO" id="GO:0006950">
    <property type="term" value="P:response to stress"/>
    <property type="evidence" value="ECO:0007669"/>
    <property type="project" value="UniProtKB-ARBA"/>
</dbReference>
<accession>A0A972GMY8</accession>
<evidence type="ECO:0000259" key="1">
    <source>
        <dbReference type="SMART" id="SM00731"/>
    </source>
</evidence>
<dbReference type="InterPro" id="IPR035240">
    <property type="entry name" value="SprT_Zn_ribbon"/>
</dbReference>
<dbReference type="RefSeq" id="WP_171651186.1">
    <property type="nucleotide sequence ID" value="NZ_WHOD01000027.1"/>
</dbReference>
<feature type="domain" description="SprT-like" evidence="1">
    <location>
        <begin position="4"/>
        <end position="149"/>
    </location>
</feature>